<evidence type="ECO:0000313" key="1">
    <source>
        <dbReference type="EMBL" id="QRZ60390.1"/>
    </source>
</evidence>
<geneLocation type="mitochondrion" evidence="1"/>
<dbReference type="EMBL" id="MT090080">
    <property type="protein sequence ID" value="QRZ60390.1"/>
    <property type="molecule type" value="Genomic_DNA"/>
</dbReference>
<protein>
    <submittedName>
        <fullName evidence="1">DNA polymerase type B</fullName>
    </submittedName>
</protein>
<proteinExistence type="predicted"/>
<accession>A0A895KTC0</accession>
<dbReference type="RefSeq" id="YP_010170408.1">
    <property type="nucleotide sequence ID" value="NC_057606.1"/>
</dbReference>
<dbReference type="GeneID" id="67278525"/>
<organism evidence="1">
    <name type="scientific">Phanerochaete carnosa</name>
    <dbReference type="NCBI Taxonomy" id="231932"/>
    <lineage>
        <taxon>Eukaryota</taxon>
        <taxon>Fungi</taxon>
        <taxon>Dikarya</taxon>
        <taxon>Basidiomycota</taxon>
        <taxon>Agaricomycotina</taxon>
        <taxon>Agaricomycetes</taxon>
        <taxon>Polyporales</taxon>
        <taxon>Phanerochaetaceae</taxon>
        <taxon>Phanerochaete</taxon>
    </lineage>
</organism>
<name>A0A895KTC0_9APHY</name>
<reference evidence="1" key="1">
    <citation type="journal article" date="2020" name="Int. J. Biol. Macromol.">
        <title>The 206 kbp mitochondrial genome of Phanerochaete carnosa reveals dynamics of introns, accumulation of repeat sequences and plasmid-derived genes.</title>
        <authorList>
            <person name="Wang X."/>
            <person name="Song A."/>
            <person name="Wang F."/>
            <person name="Chen M."/>
            <person name="Li X."/>
            <person name="Li Q."/>
            <person name="Liu N."/>
        </authorList>
    </citation>
    <scope>NUCLEOTIDE SEQUENCE</scope>
</reference>
<sequence length="250" mass="28765">MVPNTGTKTNKNTYTRINEPGEAAYAGGFTKVMYSVLNKLLTKQLLSAHIASFWNKFLNNDNFYALYIVIQYKGGEYKSLGKISKVVGTDLERYLKVQLSHLALKDNQYFITEVVAIHLCFKIIDPKMLTDKESIIHEPRDKYIATASKIFGYDLPNNMNLFTWGNVVRHDGSNIVIEFIKNGADFIYLVEMSHNSNTVLIKNDFYDDDILLEFTDTSNNGSLTNFTRKVKNFEYIYKDSKIVLTMRSRK</sequence>
<keyword evidence="1" id="KW-0496">Mitochondrion</keyword>
<dbReference type="AlphaFoldDB" id="A0A895KTC0"/>
<gene>
    <name evidence="1" type="primary">orf250</name>
</gene>